<dbReference type="AlphaFoldDB" id="A0AAV3PK78"/>
<comment type="similarity">
    <text evidence="9">Belongs to the HSF family.</text>
</comment>
<keyword evidence="3" id="KW-0597">Phosphoprotein</keyword>
<keyword evidence="8" id="KW-0539">Nucleus</keyword>
<evidence type="ECO:0000256" key="3">
    <source>
        <dbReference type="ARBA" id="ARBA00022553"/>
    </source>
</evidence>
<dbReference type="InterPro" id="IPR036390">
    <property type="entry name" value="WH_DNA-bd_sf"/>
</dbReference>
<evidence type="ECO:0000256" key="9">
    <source>
        <dbReference type="RuleBase" id="RU004020"/>
    </source>
</evidence>
<dbReference type="GO" id="GO:0005634">
    <property type="term" value="C:nucleus"/>
    <property type="evidence" value="ECO:0007669"/>
    <property type="project" value="UniProtKB-SubCell"/>
</dbReference>
<feature type="domain" description="HSF-type DNA-binding" evidence="12">
    <location>
        <begin position="40"/>
        <end position="133"/>
    </location>
</feature>
<reference evidence="13 14" key="1">
    <citation type="submission" date="2024-01" db="EMBL/GenBank/DDBJ databases">
        <title>The complete chloroplast genome sequence of Lithospermum erythrorhizon: insights into the phylogenetic relationship among Boraginaceae species and the maternal lineages of purple gromwells.</title>
        <authorList>
            <person name="Okada T."/>
            <person name="Watanabe K."/>
        </authorList>
    </citation>
    <scope>NUCLEOTIDE SEQUENCE [LARGE SCALE GENOMIC DNA]</scope>
</reference>
<evidence type="ECO:0000313" key="13">
    <source>
        <dbReference type="EMBL" id="GAA0151665.1"/>
    </source>
</evidence>
<dbReference type="SMART" id="SM00415">
    <property type="entry name" value="HSF"/>
    <property type="match status" value="1"/>
</dbReference>
<comment type="subunit">
    <text evidence="2">Homotrimer.</text>
</comment>
<dbReference type="SUPFAM" id="SSF46785">
    <property type="entry name" value="Winged helix' DNA-binding domain"/>
    <property type="match status" value="1"/>
</dbReference>
<dbReference type="PANTHER" id="PTHR10015:SF206">
    <property type="entry name" value="HSF-TYPE DNA-BINDING DOMAIN-CONTAINING PROTEIN"/>
    <property type="match status" value="1"/>
</dbReference>
<evidence type="ECO:0000256" key="11">
    <source>
        <dbReference type="SAM" id="MobiDB-lite"/>
    </source>
</evidence>
<evidence type="ECO:0000256" key="4">
    <source>
        <dbReference type="ARBA" id="ARBA00023015"/>
    </source>
</evidence>
<keyword evidence="4" id="KW-0805">Transcription regulation</keyword>
<dbReference type="GO" id="GO:0003700">
    <property type="term" value="F:DNA-binding transcription factor activity"/>
    <property type="evidence" value="ECO:0007669"/>
    <property type="project" value="InterPro"/>
</dbReference>
<keyword evidence="10" id="KW-0175">Coiled coil</keyword>
<dbReference type="InterPro" id="IPR036388">
    <property type="entry name" value="WH-like_DNA-bd_sf"/>
</dbReference>
<dbReference type="Proteomes" id="UP001454036">
    <property type="component" value="Unassembled WGS sequence"/>
</dbReference>
<keyword evidence="5" id="KW-0346">Stress response</keyword>
<evidence type="ECO:0000256" key="6">
    <source>
        <dbReference type="ARBA" id="ARBA00023125"/>
    </source>
</evidence>
<keyword evidence="14" id="KW-1185">Reference proteome</keyword>
<evidence type="ECO:0000313" key="14">
    <source>
        <dbReference type="Proteomes" id="UP001454036"/>
    </source>
</evidence>
<organism evidence="13 14">
    <name type="scientific">Lithospermum erythrorhizon</name>
    <name type="common">Purple gromwell</name>
    <name type="synonym">Lithospermum officinale var. erythrorhizon</name>
    <dbReference type="NCBI Taxonomy" id="34254"/>
    <lineage>
        <taxon>Eukaryota</taxon>
        <taxon>Viridiplantae</taxon>
        <taxon>Streptophyta</taxon>
        <taxon>Embryophyta</taxon>
        <taxon>Tracheophyta</taxon>
        <taxon>Spermatophyta</taxon>
        <taxon>Magnoliopsida</taxon>
        <taxon>eudicotyledons</taxon>
        <taxon>Gunneridae</taxon>
        <taxon>Pentapetalae</taxon>
        <taxon>asterids</taxon>
        <taxon>lamiids</taxon>
        <taxon>Boraginales</taxon>
        <taxon>Boraginaceae</taxon>
        <taxon>Boraginoideae</taxon>
        <taxon>Lithospermeae</taxon>
        <taxon>Lithospermum</taxon>
    </lineage>
</organism>
<comment type="subcellular location">
    <subcellularLocation>
        <location evidence="1">Nucleus</location>
    </subcellularLocation>
</comment>
<sequence>MRERNKTIAENLNVGNDNSDRRMDLSVVSIPEIRTSCRLKPPPFLGKLYAMVVDPETNDIVSFSPSKQSFIIWDRNRFQSLILPKYFRHNNFLNFNSQLNNYGFNKINWVQNEYANPLFVEGRKDLLIRIRRKNVENRGVIVQSEDMHDRSVMKATLEILRSDQMKLEQQIQELRAKQEDLDEFSMIRDNIEATLEEQEDLKTGLIAHFVQQSVIQNLQDHQENYGTEEPVAKILHLASPDNNSSEDYPDQDPKPDQTNVEPVSTPSDDPEKSTQGQKIISDDSAFWKMMLEDDSVHSGGLVPSST</sequence>
<dbReference type="EMBL" id="BAABME010001832">
    <property type="protein sequence ID" value="GAA0151665.1"/>
    <property type="molecule type" value="Genomic_DNA"/>
</dbReference>
<dbReference type="Gene3D" id="1.10.10.10">
    <property type="entry name" value="Winged helix-like DNA-binding domain superfamily/Winged helix DNA-binding domain"/>
    <property type="match status" value="1"/>
</dbReference>
<keyword evidence="6" id="KW-0238">DNA-binding</keyword>
<dbReference type="GO" id="GO:0043565">
    <property type="term" value="F:sequence-specific DNA binding"/>
    <property type="evidence" value="ECO:0007669"/>
    <property type="project" value="InterPro"/>
</dbReference>
<dbReference type="InterPro" id="IPR000232">
    <property type="entry name" value="HSF_DNA-bd"/>
</dbReference>
<feature type="coiled-coil region" evidence="10">
    <location>
        <begin position="157"/>
        <end position="184"/>
    </location>
</feature>
<evidence type="ECO:0000256" key="8">
    <source>
        <dbReference type="ARBA" id="ARBA00023242"/>
    </source>
</evidence>
<proteinExistence type="inferred from homology"/>
<feature type="compositionally biased region" description="Polar residues" evidence="11">
    <location>
        <begin position="256"/>
        <end position="278"/>
    </location>
</feature>
<dbReference type="PANTHER" id="PTHR10015">
    <property type="entry name" value="HEAT SHOCK TRANSCRIPTION FACTOR"/>
    <property type="match status" value="1"/>
</dbReference>
<feature type="region of interest" description="Disordered" evidence="11">
    <location>
        <begin position="239"/>
        <end position="281"/>
    </location>
</feature>
<accession>A0AAV3PK78</accession>
<evidence type="ECO:0000256" key="10">
    <source>
        <dbReference type="SAM" id="Coils"/>
    </source>
</evidence>
<gene>
    <name evidence="13" type="ORF">LIER_10341</name>
</gene>
<evidence type="ECO:0000256" key="5">
    <source>
        <dbReference type="ARBA" id="ARBA00023016"/>
    </source>
</evidence>
<evidence type="ECO:0000259" key="12">
    <source>
        <dbReference type="SMART" id="SM00415"/>
    </source>
</evidence>
<protein>
    <submittedName>
        <fullName evidence="13">Winged helix/forkhead transcription factor</fullName>
    </submittedName>
</protein>
<dbReference type="Pfam" id="PF00447">
    <property type="entry name" value="HSF_DNA-bind"/>
    <property type="match status" value="1"/>
</dbReference>
<evidence type="ECO:0000256" key="2">
    <source>
        <dbReference type="ARBA" id="ARBA00011233"/>
    </source>
</evidence>
<evidence type="ECO:0000256" key="1">
    <source>
        <dbReference type="ARBA" id="ARBA00004123"/>
    </source>
</evidence>
<dbReference type="FunFam" id="1.10.10.10:FF:000037">
    <property type="entry name" value="Heat stress transcription factor B-4"/>
    <property type="match status" value="1"/>
</dbReference>
<name>A0AAV3PK78_LITER</name>
<evidence type="ECO:0000256" key="7">
    <source>
        <dbReference type="ARBA" id="ARBA00023163"/>
    </source>
</evidence>
<comment type="caution">
    <text evidence="13">The sequence shown here is derived from an EMBL/GenBank/DDBJ whole genome shotgun (WGS) entry which is preliminary data.</text>
</comment>
<dbReference type="PRINTS" id="PR00056">
    <property type="entry name" value="HSFDOMAIN"/>
</dbReference>
<keyword evidence="7" id="KW-0804">Transcription</keyword>